<gene>
    <name evidence="1" type="ORF">U9M48_004407</name>
</gene>
<sequence>MHLAPPAPIRARCPCPHPTVRSLRSAAACPSRVVDDHTHAQCLLSLAIPVILLRISWRGQLLPRCLPTFPPWPLQQLLVGMEIFDEGVHGPCNNYSLVWKSSMKVSMAPATATVPGPHVHGGAGSPDKGSLAAYQSHLAPVQGLRRCQQDGQAAGHRRHAWHLLRPIDCGVKKTVKLQAIAVKQLDPDGAQGHEEYVAGFGNHIITSE</sequence>
<dbReference type="EMBL" id="CP144745">
    <property type="protein sequence ID" value="WVZ53469.1"/>
    <property type="molecule type" value="Genomic_DNA"/>
</dbReference>
<dbReference type="Proteomes" id="UP001341281">
    <property type="component" value="Chromosome 01"/>
</dbReference>
<name>A0AAQ3PQ02_PASNO</name>
<protein>
    <submittedName>
        <fullName evidence="1">Uncharacterized protein</fullName>
    </submittedName>
</protein>
<evidence type="ECO:0000313" key="1">
    <source>
        <dbReference type="EMBL" id="WVZ53469.1"/>
    </source>
</evidence>
<proteinExistence type="predicted"/>
<keyword evidence="2" id="KW-1185">Reference proteome</keyword>
<evidence type="ECO:0000313" key="2">
    <source>
        <dbReference type="Proteomes" id="UP001341281"/>
    </source>
</evidence>
<reference evidence="1 2" key="1">
    <citation type="submission" date="2024-02" db="EMBL/GenBank/DDBJ databases">
        <title>High-quality chromosome-scale genome assembly of Pensacola bahiagrass (Paspalum notatum Flugge var. saurae).</title>
        <authorList>
            <person name="Vega J.M."/>
            <person name="Podio M."/>
            <person name="Orjuela J."/>
            <person name="Siena L.A."/>
            <person name="Pessino S.C."/>
            <person name="Combes M.C."/>
            <person name="Mariac C."/>
            <person name="Albertini E."/>
            <person name="Pupilli F."/>
            <person name="Ortiz J.P.A."/>
            <person name="Leblanc O."/>
        </authorList>
    </citation>
    <scope>NUCLEOTIDE SEQUENCE [LARGE SCALE GENOMIC DNA]</scope>
    <source>
        <strain evidence="1">R1</strain>
        <tissue evidence="1">Leaf</tissue>
    </source>
</reference>
<accession>A0AAQ3PQ02</accession>
<organism evidence="1 2">
    <name type="scientific">Paspalum notatum var. saurae</name>
    <dbReference type="NCBI Taxonomy" id="547442"/>
    <lineage>
        <taxon>Eukaryota</taxon>
        <taxon>Viridiplantae</taxon>
        <taxon>Streptophyta</taxon>
        <taxon>Embryophyta</taxon>
        <taxon>Tracheophyta</taxon>
        <taxon>Spermatophyta</taxon>
        <taxon>Magnoliopsida</taxon>
        <taxon>Liliopsida</taxon>
        <taxon>Poales</taxon>
        <taxon>Poaceae</taxon>
        <taxon>PACMAD clade</taxon>
        <taxon>Panicoideae</taxon>
        <taxon>Andropogonodae</taxon>
        <taxon>Paspaleae</taxon>
        <taxon>Paspalinae</taxon>
        <taxon>Paspalum</taxon>
    </lineage>
</organism>
<dbReference type="AlphaFoldDB" id="A0AAQ3PQ02"/>